<keyword evidence="1" id="KW-1133">Transmembrane helix</keyword>
<dbReference type="KEGG" id="oho:Oweho_0582"/>
<accession>G8R0D8</accession>
<proteinExistence type="predicted"/>
<evidence type="ECO:0000256" key="1">
    <source>
        <dbReference type="SAM" id="Phobius"/>
    </source>
</evidence>
<dbReference type="STRING" id="926562.Oweho_0582"/>
<dbReference type="HOGENOM" id="CLU_1213832_0_0_10"/>
<evidence type="ECO:0000313" key="2">
    <source>
        <dbReference type="EMBL" id="AEV31598.1"/>
    </source>
</evidence>
<feature type="transmembrane region" description="Helical" evidence="1">
    <location>
        <begin position="99"/>
        <end position="120"/>
    </location>
</feature>
<feature type="transmembrane region" description="Helical" evidence="1">
    <location>
        <begin position="73"/>
        <end position="92"/>
    </location>
</feature>
<keyword evidence="1" id="KW-0812">Transmembrane</keyword>
<feature type="transmembrane region" description="Helical" evidence="1">
    <location>
        <begin position="202"/>
        <end position="220"/>
    </location>
</feature>
<keyword evidence="3" id="KW-1185">Reference proteome</keyword>
<dbReference type="Proteomes" id="UP000005631">
    <property type="component" value="Chromosome"/>
</dbReference>
<dbReference type="EMBL" id="CP003156">
    <property type="protein sequence ID" value="AEV31598.1"/>
    <property type="molecule type" value="Genomic_DNA"/>
</dbReference>
<gene>
    <name evidence="2" type="ordered locus">Oweho_0582</name>
</gene>
<protein>
    <submittedName>
        <fullName evidence="2">Uncharacterized protein</fullName>
    </submittedName>
</protein>
<organism evidence="2 3">
    <name type="scientific">Owenweeksia hongkongensis (strain DSM 17368 / CIP 108786 / JCM 12287 / NRRL B-23963 / UST20020801)</name>
    <dbReference type="NCBI Taxonomy" id="926562"/>
    <lineage>
        <taxon>Bacteria</taxon>
        <taxon>Pseudomonadati</taxon>
        <taxon>Bacteroidota</taxon>
        <taxon>Flavobacteriia</taxon>
        <taxon>Flavobacteriales</taxon>
        <taxon>Owenweeksiaceae</taxon>
        <taxon>Owenweeksia</taxon>
    </lineage>
</organism>
<evidence type="ECO:0000313" key="3">
    <source>
        <dbReference type="Proteomes" id="UP000005631"/>
    </source>
</evidence>
<feature type="transmembrane region" description="Helical" evidence="1">
    <location>
        <begin position="126"/>
        <end position="147"/>
    </location>
</feature>
<feature type="transmembrane region" description="Helical" evidence="1">
    <location>
        <begin position="18"/>
        <end position="34"/>
    </location>
</feature>
<name>G8R0D8_OWEHD</name>
<sequence length="228" mass="26623">MQLIFISINLGDVFTPRFVSYLLVILAVALFGLFRYKRLSPPFKTLVQLIVLSFLSEFSTRLFAYSYGHSYPVYHIFIVASTLYHARIYYLLKPIKNLLKWVIGIYVSTVLFIEMVSIWIQGNLAFFPSLGLVVNSFFLVSFGLLLFRNMLRSPKPIPIFHQAIFWFNTGTLVFYSITFFVFGYFKHIMAQAQLLPEWCYGLIRFSNFVLLACYFLALYYNSQSNKNT</sequence>
<keyword evidence="1" id="KW-0472">Membrane</keyword>
<feature type="transmembrane region" description="Helical" evidence="1">
    <location>
        <begin position="159"/>
        <end position="182"/>
    </location>
</feature>
<dbReference type="AlphaFoldDB" id="G8R0D8"/>
<reference evidence="2 3" key="1">
    <citation type="journal article" date="2012" name="Stand. Genomic Sci.">
        <title>Genome sequence of the orange-pigmented seawater bacterium Owenweeksia hongkongensis type strain (UST20020801(T)).</title>
        <authorList>
            <person name="Riedel T."/>
            <person name="Held B."/>
            <person name="Nolan M."/>
            <person name="Lucas S."/>
            <person name="Lapidus A."/>
            <person name="Tice H."/>
            <person name="Del Rio T.G."/>
            <person name="Cheng J.F."/>
            <person name="Han C."/>
            <person name="Tapia R."/>
            <person name="Goodwin L.A."/>
            <person name="Pitluck S."/>
            <person name="Liolios K."/>
            <person name="Mavromatis K."/>
            <person name="Pagani I."/>
            <person name="Ivanova N."/>
            <person name="Mikhailova N."/>
            <person name="Pati A."/>
            <person name="Chen A."/>
            <person name="Palaniappan K."/>
            <person name="Rohde M."/>
            <person name="Tindall B.J."/>
            <person name="Detter J.C."/>
            <person name="Goker M."/>
            <person name="Woyke T."/>
            <person name="Bristow J."/>
            <person name="Eisen J.A."/>
            <person name="Markowitz V."/>
            <person name="Hugenholtz P."/>
            <person name="Klenk H.P."/>
            <person name="Kyrpides N.C."/>
        </authorList>
    </citation>
    <scope>NUCLEOTIDE SEQUENCE</scope>
    <source>
        <strain evidence="3">DSM 17368 / JCM 12287 / NRRL B-23963</strain>
    </source>
</reference>